<evidence type="ECO:0000256" key="16">
    <source>
        <dbReference type="ARBA" id="ARBA00076510"/>
    </source>
</evidence>
<reference evidence="19 20" key="1">
    <citation type="journal article" date="2020" name="G3 (Bethesda)">
        <title>Draft Genome of the Common Snapping Turtle, Chelydra serpentina, a Model for Phenotypic Plasticity in Reptiles.</title>
        <authorList>
            <person name="Das D."/>
            <person name="Singh S.K."/>
            <person name="Bierstedt J."/>
            <person name="Erickson A."/>
            <person name="Galli G.L.J."/>
            <person name="Crossley D.A. 2nd"/>
            <person name="Rhen T."/>
        </authorList>
    </citation>
    <scope>NUCLEOTIDE SEQUENCE [LARGE SCALE GENOMIC DNA]</scope>
    <source>
        <strain evidence="19">KW</strain>
    </source>
</reference>
<sequence length="320" mass="37223">IVQEAKHYSGNACRAYKKLCAARVIAKSLRAQSYRRWAMWLLKSLWIRPLLRPCTRGAQAGLGFCNGTSPRKQLLHPLMANRSLCMAGCSHDASYKHLISEGEKKTVICVEGNIASGKTTCLDYFAKTSSIEVLTEPVLKWRNVRGHNLLGLMYQDSSRWGITLQTYIQLTMLDQHTRPMISPLRMMERSIHSAKHIFVENLYRSGKMPEVDYVVLTEWFEWITKNTNVSVDLIVYLQTSPETCYERLKNRCREEEKIIAMEYLEAIHQLYEEWLIKQTLFKVPSPVLVIQADNDMQKIIEKYEENRDRILTPYNMQHCL</sequence>
<organism evidence="19 20">
    <name type="scientific">Chelydra serpentina</name>
    <name type="common">Snapping turtle</name>
    <name type="synonym">Testudo serpentina</name>
    <dbReference type="NCBI Taxonomy" id="8475"/>
    <lineage>
        <taxon>Eukaryota</taxon>
        <taxon>Metazoa</taxon>
        <taxon>Chordata</taxon>
        <taxon>Craniata</taxon>
        <taxon>Vertebrata</taxon>
        <taxon>Euteleostomi</taxon>
        <taxon>Archelosauria</taxon>
        <taxon>Testudinata</taxon>
        <taxon>Testudines</taxon>
        <taxon>Cryptodira</taxon>
        <taxon>Durocryptodira</taxon>
        <taxon>Americhelydia</taxon>
        <taxon>Chelydroidea</taxon>
        <taxon>Chelydridae</taxon>
        <taxon>Chelydra</taxon>
    </lineage>
</organism>
<evidence type="ECO:0000313" key="20">
    <source>
        <dbReference type="Proteomes" id="UP000765507"/>
    </source>
</evidence>
<feature type="domain" description="Deoxynucleoside kinase" evidence="18">
    <location>
        <begin position="108"/>
        <end position="305"/>
    </location>
</feature>
<dbReference type="GO" id="GO:0009117">
    <property type="term" value="P:nucleotide metabolic process"/>
    <property type="evidence" value="ECO:0007669"/>
    <property type="project" value="UniProtKB-ARBA"/>
</dbReference>
<evidence type="ECO:0000256" key="17">
    <source>
        <dbReference type="ARBA" id="ARBA00078522"/>
    </source>
</evidence>
<evidence type="ECO:0000256" key="11">
    <source>
        <dbReference type="ARBA" id="ARBA00038864"/>
    </source>
</evidence>
<comment type="caution">
    <text evidence="19">The sequence shown here is derived from an EMBL/GenBank/DDBJ whole genome shotgun (WGS) entry which is preliminary data.</text>
</comment>
<keyword evidence="7 19" id="KW-0418">Kinase</keyword>
<evidence type="ECO:0000259" key="18">
    <source>
        <dbReference type="Pfam" id="PF01712"/>
    </source>
</evidence>
<keyword evidence="8" id="KW-0067">ATP-binding</keyword>
<dbReference type="GO" id="GO:0004137">
    <property type="term" value="F:deoxycytidine kinase activity"/>
    <property type="evidence" value="ECO:0007669"/>
    <property type="project" value="UniProtKB-EC"/>
</dbReference>
<evidence type="ECO:0000256" key="4">
    <source>
        <dbReference type="ARBA" id="ARBA00022634"/>
    </source>
</evidence>
<dbReference type="EC" id="2.7.1.21" evidence="3"/>
<evidence type="ECO:0000256" key="1">
    <source>
        <dbReference type="ARBA" id="ARBA00004173"/>
    </source>
</evidence>
<keyword evidence="6" id="KW-0547">Nucleotide-binding</keyword>
<evidence type="ECO:0000256" key="13">
    <source>
        <dbReference type="ARBA" id="ARBA00051852"/>
    </source>
</evidence>
<comment type="catalytic activity">
    <reaction evidence="12">
        <text>thymidine + ATP = dTMP + ADP + H(+)</text>
        <dbReference type="Rhea" id="RHEA:19129"/>
        <dbReference type="ChEBI" id="CHEBI:15378"/>
        <dbReference type="ChEBI" id="CHEBI:17748"/>
        <dbReference type="ChEBI" id="CHEBI:30616"/>
        <dbReference type="ChEBI" id="CHEBI:63528"/>
        <dbReference type="ChEBI" id="CHEBI:456216"/>
        <dbReference type="EC" id="2.7.1.21"/>
    </reaction>
    <physiologicalReaction direction="left-to-right" evidence="12">
        <dbReference type="Rhea" id="RHEA:19130"/>
    </physiologicalReaction>
</comment>
<dbReference type="EMBL" id="JAHGAV010000003">
    <property type="protein sequence ID" value="KAG6940659.1"/>
    <property type="molecule type" value="Genomic_DNA"/>
</dbReference>
<evidence type="ECO:0000256" key="15">
    <source>
        <dbReference type="ARBA" id="ARBA00074655"/>
    </source>
</evidence>
<evidence type="ECO:0000256" key="9">
    <source>
        <dbReference type="ARBA" id="ARBA00022946"/>
    </source>
</evidence>
<dbReference type="GO" id="GO:0071897">
    <property type="term" value="P:DNA biosynthetic process"/>
    <property type="evidence" value="ECO:0007669"/>
    <property type="project" value="UniProtKB-KW"/>
</dbReference>
<keyword evidence="4" id="KW-0237">DNA synthesis</keyword>
<dbReference type="InterPro" id="IPR031314">
    <property type="entry name" value="DNK_dom"/>
</dbReference>
<keyword evidence="10" id="KW-0496">Mitochondrion</keyword>
<keyword evidence="5" id="KW-0808">Transferase</keyword>
<name>A0A8T1TI17_CHESE</name>
<dbReference type="GO" id="GO:0005524">
    <property type="term" value="F:ATP binding"/>
    <property type="evidence" value="ECO:0007669"/>
    <property type="project" value="UniProtKB-KW"/>
</dbReference>
<dbReference type="GO" id="GO:0005739">
    <property type="term" value="C:mitochondrion"/>
    <property type="evidence" value="ECO:0007669"/>
    <property type="project" value="UniProtKB-SubCell"/>
</dbReference>
<evidence type="ECO:0000256" key="12">
    <source>
        <dbReference type="ARBA" id="ARBA00048113"/>
    </source>
</evidence>
<dbReference type="EC" id="2.7.1.74" evidence="11"/>
<evidence type="ECO:0000313" key="19">
    <source>
        <dbReference type="EMBL" id="KAG6940659.1"/>
    </source>
</evidence>
<comment type="catalytic activity">
    <reaction evidence="13">
        <text>2'-deoxycytidine + ATP = dCMP + ADP + H(+)</text>
        <dbReference type="Rhea" id="RHEA:46040"/>
        <dbReference type="ChEBI" id="CHEBI:15378"/>
        <dbReference type="ChEBI" id="CHEBI:15698"/>
        <dbReference type="ChEBI" id="CHEBI:30616"/>
        <dbReference type="ChEBI" id="CHEBI:57566"/>
        <dbReference type="ChEBI" id="CHEBI:456216"/>
        <dbReference type="EC" id="2.7.1.74"/>
    </reaction>
    <physiologicalReaction direction="left-to-right" evidence="13">
        <dbReference type="Rhea" id="RHEA:46041"/>
    </physiologicalReaction>
</comment>
<dbReference type="SUPFAM" id="SSF52540">
    <property type="entry name" value="P-loop containing nucleoside triphosphate hydrolases"/>
    <property type="match status" value="1"/>
</dbReference>
<keyword evidence="9" id="KW-0809">Transit peptide</keyword>
<gene>
    <name evidence="19" type="primary">TK2</name>
    <name evidence="19" type="ORF">G0U57_014007</name>
</gene>
<dbReference type="OrthoDB" id="567086at2759"/>
<feature type="non-terminal residue" evidence="19">
    <location>
        <position position="1"/>
    </location>
</feature>
<dbReference type="AlphaFoldDB" id="A0A8T1TI17"/>
<comment type="subcellular location">
    <subcellularLocation>
        <location evidence="1">Mitochondrion</location>
    </subcellularLocation>
</comment>
<evidence type="ECO:0000256" key="7">
    <source>
        <dbReference type="ARBA" id="ARBA00022777"/>
    </source>
</evidence>
<dbReference type="Pfam" id="PF01712">
    <property type="entry name" value="dNK"/>
    <property type="match status" value="1"/>
</dbReference>
<evidence type="ECO:0000256" key="5">
    <source>
        <dbReference type="ARBA" id="ARBA00022679"/>
    </source>
</evidence>
<evidence type="ECO:0000256" key="6">
    <source>
        <dbReference type="ARBA" id="ARBA00022741"/>
    </source>
</evidence>
<dbReference type="PANTHER" id="PTHR10513">
    <property type="entry name" value="DEOXYNUCLEOSIDE KINASE"/>
    <property type="match status" value="1"/>
</dbReference>
<dbReference type="GO" id="GO:1901135">
    <property type="term" value="P:carbohydrate derivative metabolic process"/>
    <property type="evidence" value="ECO:0007669"/>
    <property type="project" value="UniProtKB-ARBA"/>
</dbReference>
<evidence type="ECO:0000256" key="2">
    <source>
        <dbReference type="ARBA" id="ARBA00007420"/>
    </source>
</evidence>
<comment type="catalytic activity">
    <reaction evidence="14">
        <text>2'-deoxyuridine + ATP = dUMP + ADP + H(+)</text>
        <dbReference type="Rhea" id="RHEA:28206"/>
        <dbReference type="ChEBI" id="CHEBI:15378"/>
        <dbReference type="ChEBI" id="CHEBI:16450"/>
        <dbReference type="ChEBI" id="CHEBI:30616"/>
        <dbReference type="ChEBI" id="CHEBI:246422"/>
        <dbReference type="ChEBI" id="CHEBI:456216"/>
    </reaction>
    <physiologicalReaction direction="left-to-right" evidence="14">
        <dbReference type="Rhea" id="RHEA:28207"/>
    </physiologicalReaction>
</comment>
<dbReference type="PANTHER" id="PTHR10513:SF24">
    <property type="entry name" value="THYMIDINE KINASE 2, MITOCHONDRIAL"/>
    <property type="match status" value="1"/>
</dbReference>
<dbReference type="Gene3D" id="3.40.50.300">
    <property type="entry name" value="P-loop containing nucleotide triphosphate hydrolases"/>
    <property type="match status" value="1"/>
</dbReference>
<dbReference type="Proteomes" id="UP000765507">
    <property type="component" value="Unassembled WGS sequence"/>
</dbReference>
<dbReference type="InterPro" id="IPR050566">
    <property type="entry name" value="Deoxyribonucleoside_kinase"/>
</dbReference>
<dbReference type="GO" id="GO:0004797">
    <property type="term" value="F:thymidine kinase activity"/>
    <property type="evidence" value="ECO:0007669"/>
    <property type="project" value="UniProtKB-EC"/>
</dbReference>
<keyword evidence="20" id="KW-1185">Reference proteome</keyword>
<protein>
    <recommendedName>
        <fullName evidence="15">Thymidine kinase 2, mitochondrial</fullName>
        <ecNumber evidence="3">2.7.1.21</ecNumber>
        <ecNumber evidence="11">2.7.1.74</ecNumber>
    </recommendedName>
    <alternativeName>
        <fullName evidence="17">2'-deoxyuridine kinase TK2</fullName>
    </alternativeName>
    <alternativeName>
        <fullName evidence="16">Deoxycytidine kinase TK2</fullName>
    </alternativeName>
</protein>
<proteinExistence type="inferred from homology"/>
<dbReference type="FunFam" id="3.40.50.300:FF:000998">
    <property type="entry name" value="Thymidine kinase 2, mitochondrial"/>
    <property type="match status" value="1"/>
</dbReference>
<dbReference type="InterPro" id="IPR027417">
    <property type="entry name" value="P-loop_NTPase"/>
</dbReference>
<comment type="similarity">
    <text evidence="2">Belongs to the DCK/DGK family.</text>
</comment>
<dbReference type="CDD" id="cd01673">
    <property type="entry name" value="dNK"/>
    <property type="match status" value="1"/>
</dbReference>
<accession>A0A8T1TI17</accession>
<evidence type="ECO:0000256" key="10">
    <source>
        <dbReference type="ARBA" id="ARBA00023128"/>
    </source>
</evidence>
<evidence type="ECO:0000256" key="14">
    <source>
        <dbReference type="ARBA" id="ARBA00052390"/>
    </source>
</evidence>
<evidence type="ECO:0000256" key="8">
    <source>
        <dbReference type="ARBA" id="ARBA00022840"/>
    </source>
</evidence>
<evidence type="ECO:0000256" key="3">
    <source>
        <dbReference type="ARBA" id="ARBA00012118"/>
    </source>
</evidence>